<dbReference type="InterPro" id="IPR017799">
    <property type="entry name" value="Tscrpt_reg_PadR_acidobac-type"/>
</dbReference>
<dbReference type="InterPro" id="IPR036390">
    <property type="entry name" value="WH_DNA-bd_sf"/>
</dbReference>
<evidence type="ECO:0000313" key="3">
    <source>
        <dbReference type="Proteomes" id="UP000028725"/>
    </source>
</evidence>
<feature type="domain" description="Transcription regulator PadR N-terminal" evidence="1">
    <location>
        <begin position="17"/>
        <end position="90"/>
    </location>
</feature>
<keyword evidence="3" id="KW-1185">Reference proteome</keyword>
<comment type="caution">
    <text evidence="2">The sequence shown here is derived from an EMBL/GenBank/DDBJ whole genome shotgun (WGS) entry which is preliminary data.</text>
</comment>
<dbReference type="InterPro" id="IPR005149">
    <property type="entry name" value="Tscrpt_reg_PadR_N"/>
</dbReference>
<proteinExistence type="predicted"/>
<organism evidence="2 3">
    <name type="scientific">Hyalangium minutum</name>
    <dbReference type="NCBI Taxonomy" id="394096"/>
    <lineage>
        <taxon>Bacteria</taxon>
        <taxon>Pseudomonadati</taxon>
        <taxon>Myxococcota</taxon>
        <taxon>Myxococcia</taxon>
        <taxon>Myxococcales</taxon>
        <taxon>Cystobacterineae</taxon>
        <taxon>Archangiaceae</taxon>
        <taxon>Hyalangium</taxon>
    </lineage>
</organism>
<dbReference type="NCBIfam" id="TIGR03433">
    <property type="entry name" value="padR_acidobact"/>
    <property type="match status" value="1"/>
</dbReference>
<accession>A0A085W8D0</accession>
<protein>
    <submittedName>
        <fullName evidence="2">Transcriptional regulator, PadR family protein</fullName>
    </submittedName>
</protein>
<evidence type="ECO:0000313" key="2">
    <source>
        <dbReference type="EMBL" id="KFE63943.1"/>
    </source>
</evidence>
<evidence type="ECO:0000259" key="1">
    <source>
        <dbReference type="Pfam" id="PF03551"/>
    </source>
</evidence>
<sequence>MGDSSLELLQGTLDVLLLKVLSWGPQHGYGVAELIRMRSGEALKVEEGALYPALHRLERRGWVEAEWGVSENNRKAKFYRLTSAGRAQLRAGTQHWLAYSDAVTRVLQSA</sequence>
<name>A0A085W8D0_9BACT</name>
<dbReference type="EMBL" id="JMCB01000015">
    <property type="protein sequence ID" value="KFE63943.1"/>
    <property type="molecule type" value="Genomic_DNA"/>
</dbReference>
<dbReference type="AlphaFoldDB" id="A0A085W8D0"/>
<dbReference type="SUPFAM" id="SSF46785">
    <property type="entry name" value="Winged helix' DNA-binding domain"/>
    <property type="match status" value="1"/>
</dbReference>
<dbReference type="Gene3D" id="1.10.10.10">
    <property type="entry name" value="Winged helix-like DNA-binding domain superfamily/Winged helix DNA-binding domain"/>
    <property type="match status" value="1"/>
</dbReference>
<dbReference type="PANTHER" id="PTHR33169">
    <property type="entry name" value="PADR-FAMILY TRANSCRIPTIONAL REGULATOR"/>
    <property type="match status" value="1"/>
</dbReference>
<dbReference type="Proteomes" id="UP000028725">
    <property type="component" value="Unassembled WGS sequence"/>
</dbReference>
<dbReference type="PANTHER" id="PTHR33169:SF14">
    <property type="entry name" value="TRANSCRIPTIONAL REGULATOR RV3488"/>
    <property type="match status" value="1"/>
</dbReference>
<reference evidence="2 3" key="1">
    <citation type="submission" date="2014-04" db="EMBL/GenBank/DDBJ databases">
        <title>Genome assembly of Hyalangium minutum DSM 14724.</title>
        <authorList>
            <person name="Sharma G."/>
            <person name="Subramanian S."/>
        </authorList>
    </citation>
    <scope>NUCLEOTIDE SEQUENCE [LARGE SCALE GENOMIC DNA]</scope>
    <source>
        <strain evidence="2 3">DSM 14724</strain>
    </source>
</reference>
<dbReference type="OrthoDB" id="3186544at2"/>
<dbReference type="InterPro" id="IPR036388">
    <property type="entry name" value="WH-like_DNA-bd_sf"/>
</dbReference>
<gene>
    <name evidence="2" type="ORF">DB31_2355</name>
</gene>
<dbReference type="RefSeq" id="WP_044195070.1">
    <property type="nucleotide sequence ID" value="NZ_JMCB01000015.1"/>
</dbReference>
<dbReference type="Pfam" id="PF03551">
    <property type="entry name" value="PadR"/>
    <property type="match status" value="1"/>
</dbReference>
<dbReference type="PATRIC" id="fig|394096.3.peg.6687"/>
<dbReference type="InterPro" id="IPR052509">
    <property type="entry name" value="Metal_resp_DNA-bind_regulator"/>
</dbReference>
<dbReference type="STRING" id="394096.DB31_2355"/>